<comment type="caution">
    <text evidence="4">The sequence shown here is derived from an EMBL/GenBank/DDBJ whole genome shotgun (WGS) entry which is preliminary data.</text>
</comment>
<name>A0A0R3N551_9BRAD</name>
<sequence>MFGLRFIKAQPTDYVIQFRNGRPLREGAGLSMFYFAPTSSLVVIPTASVNEPFMFEEVTADYQDVTIQGQVTYRIADPRRTAALLNFALNAKGRYASDDPEKLSQRLINQVQVAMRAKIQATPLKDVLGAGEGLVAEVRTNLQEAQTVAALGLEVLGLSVLAIKPKPETARALEAEAREALLRRADEAIYARRNAAVEQERAIKENELNTEVAVENKKRQIKEAQMDADRALRERRRQIEQEEITGKISLEERNGELVGLATANARQEADAKAYGIDAMMKAFAASDAKVLQALASVGMQPGQLLALAFRDLADNAAKIGQLNVSPDLLREIMGAKGAK</sequence>
<dbReference type="RefSeq" id="WP_057858456.1">
    <property type="nucleotide sequence ID" value="NZ_LLYB01000060.1"/>
</dbReference>
<gene>
    <name evidence="4" type="ORF">CQ14_05995</name>
</gene>
<organism evidence="4 5">
    <name type="scientific">Bradyrhizobium lablabi</name>
    <dbReference type="NCBI Taxonomy" id="722472"/>
    <lineage>
        <taxon>Bacteria</taxon>
        <taxon>Pseudomonadati</taxon>
        <taxon>Pseudomonadota</taxon>
        <taxon>Alphaproteobacteria</taxon>
        <taxon>Hyphomicrobiales</taxon>
        <taxon>Nitrobacteraceae</taxon>
        <taxon>Bradyrhizobium</taxon>
    </lineage>
</organism>
<dbReference type="Proteomes" id="UP000051660">
    <property type="component" value="Unassembled WGS sequence"/>
</dbReference>
<protein>
    <recommendedName>
        <fullName evidence="3">Band 7 domain-containing protein</fullName>
    </recommendedName>
</protein>
<feature type="coiled-coil region" evidence="2">
    <location>
        <begin position="214"/>
        <end position="241"/>
    </location>
</feature>
<comment type="subcellular location">
    <subcellularLocation>
        <location evidence="1">Membrane</location>
        <topology evidence="1">Single-pass membrane protein</topology>
    </subcellularLocation>
</comment>
<dbReference type="EMBL" id="LLYB01000060">
    <property type="protein sequence ID" value="KRR24880.1"/>
    <property type="molecule type" value="Genomic_DNA"/>
</dbReference>
<dbReference type="InterPro" id="IPR036013">
    <property type="entry name" value="Band_7/SPFH_dom_sf"/>
</dbReference>
<dbReference type="SUPFAM" id="SSF117892">
    <property type="entry name" value="Band 7/SPFH domain"/>
    <property type="match status" value="1"/>
</dbReference>
<evidence type="ECO:0000313" key="4">
    <source>
        <dbReference type="EMBL" id="KRR24880.1"/>
    </source>
</evidence>
<dbReference type="OrthoDB" id="3469168at2"/>
<dbReference type="AlphaFoldDB" id="A0A0R3N551"/>
<proteinExistence type="predicted"/>
<keyword evidence="2" id="KW-0175">Coiled coil</keyword>
<dbReference type="Pfam" id="PF01145">
    <property type="entry name" value="Band_7"/>
    <property type="match status" value="1"/>
</dbReference>
<evidence type="ECO:0000256" key="2">
    <source>
        <dbReference type="SAM" id="Coils"/>
    </source>
</evidence>
<dbReference type="InterPro" id="IPR001107">
    <property type="entry name" value="Band_7"/>
</dbReference>
<reference evidence="4 5" key="1">
    <citation type="submission" date="2014-03" db="EMBL/GenBank/DDBJ databases">
        <title>Bradyrhizobium valentinum sp. nov., isolated from effective nodules of Lupinus mariae-josephae, a lupine endemic of basic-lime soils in Eastern Spain.</title>
        <authorList>
            <person name="Duran D."/>
            <person name="Rey L."/>
            <person name="Navarro A."/>
            <person name="Busquets A."/>
            <person name="Imperial J."/>
            <person name="Ruiz-Argueso T."/>
        </authorList>
    </citation>
    <scope>NUCLEOTIDE SEQUENCE [LARGE SCALE GENOMIC DNA]</scope>
    <source>
        <strain evidence="4 5">CCBAU 23086</strain>
    </source>
</reference>
<feature type="domain" description="Band 7" evidence="3">
    <location>
        <begin position="8"/>
        <end position="193"/>
    </location>
</feature>
<evidence type="ECO:0000313" key="5">
    <source>
        <dbReference type="Proteomes" id="UP000051660"/>
    </source>
</evidence>
<dbReference type="GO" id="GO:0016020">
    <property type="term" value="C:membrane"/>
    <property type="evidence" value="ECO:0007669"/>
    <property type="project" value="UniProtKB-SubCell"/>
</dbReference>
<accession>A0A0R3N551</accession>
<dbReference type="Gene3D" id="3.30.479.30">
    <property type="entry name" value="Band 7 domain"/>
    <property type="match status" value="1"/>
</dbReference>
<evidence type="ECO:0000259" key="3">
    <source>
        <dbReference type="Pfam" id="PF01145"/>
    </source>
</evidence>
<evidence type="ECO:0000256" key="1">
    <source>
        <dbReference type="ARBA" id="ARBA00004167"/>
    </source>
</evidence>